<comment type="caution">
    <text evidence="2">The sequence shown here is derived from an EMBL/GenBank/DDBJ whole genome shotgun (WGS) entry which is preliminary data.</text>
</comment>
<accession>A0ABP9TJL1</accession>
<dbReference type="Proteomes" id="UP001501257">
    <property type="component" value="Unassembled WGS sequence"/>
</dbReference>
<organism evidence="2 3">
    <name type="scientific">Paeniglutamicibacter antarcticus</name>
    <dbReference type="NCBI Taxonomy" id="494023"/>
    <lineage>
        <taxon>Bacteria</taxon>
        <taxon>Bacillati</taxon>
        <taxon>Actinomycetota</taxon>
        <taxon>Actinomycetes</taxon>
        <taxon>Micrococcales</taxon>
        <taxon>Micrococcaceae</taxon>
        <taxon>Paeniglutamicibacter</taxon>
    </lineage>
</organism>
<proteinExistence type="predicted"/>
<sequence>MVPVARVEVRERLKYGVHRDGPGPDEQGREKGNDECGQQPQTEGHGPEIPPGSACTTPRGRGIAYGCHAHEMHFVTPVRPRPVALDWVP</sequence>
<evidence type="ECO:0000313" key="3">
    <source>
        <dbReference type="Proteomes" id="UP001501257"/>
    </source>
</evidence>
<dbReference type="EMBL" id="BAABLK010000022">
    <property type="protein sequence ID" value="GAA5226742.1"/>
    <property type="molecule type" value="Genomic_DNA"/>
</dbReference>
<name>A0ABP9TJL1_9MICC</name>
<keyword evidence="3" id="KW-1185">Reference proteome</keyword>
<protein>
    <submittedName>
        <fullName evidence="2">Uncharacterized protein</fullName>
    </submittedName>
</protein>
<evidence type="ECO:0000256" key="1">
    <source>
        <dbReference type="SAM" id="MobiDB-lite"/>
    </source>
</evidence>
<feature type="compositionally biased region" description="Basic and acidic residues" evidence="1">
    <location>
        <begin position="13"/>
        <end position="34"/>
    </location>
</feature>
<reference evidence="3" key="1">
    <citation type="journal article" date="2019" name="Int. J. Syst. Evol. Microbiol.">
        <title>The Global Catalogue of Microorganisms (GCM) 10K type strain sequencing project: providing services to taxonomists for standard genome sequencing and annotation.</title>
        <authorList>
            <consortium name="The Broad Institute Genomics Platform"/>
            <consortium name="The Broad Institute Genome Sequencing Center for Infectious Disease"/>
            <person name="Wu L."/>
            <person name="Ma J."/>
        </authorList>
    </citation>
    <scope>NUCLEOTIDE SEQUENCE [LARGE SCALE GENOMIC DNA]</scope>
    <source>
        <strain evidence="3">JCM 18952</strain>
    </source>
</reference>
<gene>
    <name evidence="2" type="ORF">GCM10025778_12750</name>
</gene>
<feature type="region of interest" description="Disordered" evidence="1">
    <location>
        <begin position="13"/>
        <end position="60"/>
    </location>
</feature>
<evidence type="ECO:0000313" key="2">
    <source>
        <dbReference type="EMBL" id="GAA5226742.1"/>
    </source>
</evidence>